<dbReference type="EMBL" id="CP036150">
    <property type="protein sequence ID" value="QEN08253.1"/>
    <property type="molecule type" value="Genomic_DNA"/>
</dbReference>
<gene>
    <name evidence="1" type="ORF">EXM22_09735</name>
</gene>
<proteinExistence type="predicted"/>
<dbReference type="Pfam" id="PF03747">
    <property type="entry name" value="ADP_ribosyl_GH"/>
    <property type="match status" value="1"/>
</dbReference>
<dbReference type="KEGG" id="ock:EXM22_09735"/>
<dbReference type="Gene3D" id="1.10.4080.10">
    <property type="entry name" value="ADP-ribosylation/Crystallin J1"/>
    <property type="match status" value="1"/>
</dbReference>
<evidence type="ECO:0000313" key="1">
    <source>
        <dbReference type="EMBL" id="QEN08253.1"/>
    </source>
</evidence>
<name>A0A5C1QJC5_9SPIO</name>
<evidence type="ECO:0008006" key="3">
    <source>
        <dbReference type="Google" id="ProtNLM"/>
    </source>
</evidence>
<dbReference type="Proteomes" id="UP000324209">
    <property type="component" value="Chromosome"/>
</dbReference>
<protein>
    <recommendedName>
        <fullName evidence="3">ADP-ribosylglycohydrolase family protein</fullName>
    </recommendedName>
</protein>
<dbReference type="OrthoDB" id="411175at2"/>
<evidence type="ECO:0000313" key="2">
    <source>
        <dbReference type="Proteomes" id="UP000324209"/>
    </source>
</evidence>
<dbReference type="SUPFAM" id="SSF101478">
    <property type="entry name" value="ADP-ribosylglycohydrolase"/>
    <property type="match status" value="1"/>
</dbReference>
<sequence>MIKAPLVANSASLGLNWIYNMPYLKRITKDKDPVFWEIDPEIYKNSRKGYLAYPNHQIGDLSFQGSLLLLLYKHLQENSDYSPEQWRKDVYDYIKPGGKYEGWVESYGLDLVFKVLDESMNKKDSVLETNYNDDQLVGFIPYLAFKTLNLDFKKSLQFVNVLSSNQDYKKLYDMFDLIHEGSTDKVSMEKVIKKAIYIAPEKYHHDLEKAITIEDTDKFIIEHSGTACHISHSVPLIVHLLYNGSSYEDVIRKNTIIGGASSDRGLMLGFIMNKISKIPSEWVKVLLKRTDL</sequence>
<dbReference type="InterPro" id="IPR005502">
    <property type="entry name" value="Ribosyl_crysJ1"/>
</dbReference>
<dbReference type="InterPro" id="IPR036705">
    <property type="entry name" value="Ribosyl_crysJ1_sf"/>
</dbReference>
<dbReference type="RefSeq" id="WP_149486333.1">
    <property type="nucleotide sequence ID" value="NZ_CP036150.1"/>
</dbReference>
<keyword evidence="2" id="KW-1185">Reference proteome</keyword>
<organism evidence="1 2">
    <name type="scientific">Oceanispirochaeta crateris</name>
    <dbReference type="NCBI Taxonomy" id="2518645"/>
    <lineage>
        <taxon>Bacteria</taxon>
        <taxon>Pseudomonadati</taxon>
        <taxon>Spirochaetota</taxon>
        <taxon>Spirochaetia</taxon>
        <taxon>Spirochaetales</taxon>
        <taxon>Spirochaetaceae</taxon>
        <taxon>Oceanispirochaeta</taxon>
    </lineage>
</organism>
<dbReference type="AlphaFoldDB" id="A0A5C1QJC5"/>
<reference evidence="1 2" key="1">
    <citation type="submission" date="2019-02" db="EMBL/GenBank/DDBJ databases">
        <title>Complete Genome Sequence and Methylome Analysis of free living Spirochaetas.</title>
        <authorList>
            <person name="Fomenkov A."/>
            <person name="Dubinina G."/>
            <person name="Leshcheva N."/>
            <person name="Mikheeva N."/>
            <person name="Grabovich M."/>
            <person name="Vincze T."/>
            <person name="Roberts R.J."/>
        </authorList>
    </citation>
    <scope>NUCLEOTIDE SEQUENCE [LARGE SCALE GENOMIC DNA]</scope>
    <source>
        <strain evidence="1 2">K2</strain>
    </source>
</reference>
<accession>A0A5C1QJC5</accession>